<evidence type="ECO:0000256" key="1">
    <source>
        <dbReference type="ARBA" id="ARBA00022737"/>
    </source>
</evidence>
<protein>
    <submittedName>
        <fullName evidence="3">Pentapeptide repeat-containing protein</fullName>
    </submittedName>
</protein>
<dbReference type="Gene3D" id="2.160.20.80">
    <property type="entry name" value="E3 ubiquitin-protein ligase SopA"/>
    <property type="match status" value="2"/>
</dbReference>
<dbReference type="SUPFAM" id="SSF141571">
    <property type="entry name" value="Pentapeptide repeat-like"/>
    <property type="match status" value="2"/>
</dbReference>
<dbReference type="PANTHER" id="PTHR47485">
    <property type="entry name" value="THYLAKOID LUMENAL 17.4 KDA PROTEIN, CHLOROPLASTIC"/>
    <property type="match status" value="1"/>
</dbReference>
<dbReference type="InterPro" id="IPR001646">
    <property type="entry name" value="5peptide_repeat"/>
</dbReference>
<accession>A0A1D9FV65</accession>
<feature type="domain" description="TRADD-like N-terminal" evidence="2">
    <location>
        <begin position="133"/>
        <end position="195"/>
    </location>
</feature>
<dbReference type="AlphaFoldDB" id="A0A1D9FV65"/>
<dbReference type="Pfam" id="PF00805">
    <property type="entry name" value="Pentapeptide"/>
    <property type="match status" value="5"/>
</dbReference>
<evidence type="ECO:0000259" key="2">
    <source>
        <dbReference type="Pfam" id="PF20694"/>
    </source>
</evidence>
<dbReference type="Pfam" id="PF20694">
    <property type="entry name" value="TRADD-like_N"/>
    <property type="match status" value="1"/>
</dbReference>
<dbReference type="Proteomes" id="UP000176944">
    <property type="component" value="Chromosome"/>
</dbReference>
<dbReference type="InterPro" id="IPR049341">
    <property type="entry name" value="TRADD-like_N"/>
</dbReference>
<name>A0A1D9FV65_MOOP1</name>
<organism evidence="3 4">
    <name type="scientific">Moorena producens (strain JHB)</name>
    <dbReference type="NCBI Taxonomy" id="1454205"/>
    <lineage>
        <taxon>Bacteria</taxon>
        <taxon>Bacillati</taxon>
        <taxon>Cyanobacteriota</taxon>
        <taxon>Cyanophyceae</taxon>
        <taxon>Coleofasciculales</taxon>
        <taxon>Coleofasciculaceae</taxon>
        <taxon>Moorena</taxon>
    </lineage>
</organism>
<evidence type="ECO:0000313" key="3">
    <source>
        <dbReference type="EMBL" id="AOY79164.1"/>
    </source>
</evidence>
<keyword evidence="1" id="KW-0677">Repeat</keyword>
<dbReference type="EMBL" id="CP017708">
    <property type="protein sequence ID" value="AOY79164.1"/>
    <property type="molecule type" value="Genomic_DNA"/>
</dbReference>
<evidence type="ECO:0000313" key="4">
    <source>
        <dbReference type="Proteomes" id="UP000176944"/>
    </source>
</evidence>
<gene>
    <name evidence="3" type="ORF">BJP36_03780</name>
</gene>
<proteinExistence type="predicted"/>
<reference evidence="4" key="1">
    <citation type="submission" date="2016-10" db="EMBL/GenBank/DDBJ databases">
        <title>Comparative genomics uncovers the prolific and rare metabolic potential of the cyanobacterial genus Moorea.</title>
        <authorList>
            <person name="Leao T."/>
            <person name="Castelao G."/>
            <person name="Korobeynikov A."/>
            <person name="Monroe E.A."/>
            <person name="Podell S."/>
            <person name="Glukhov E."/>
            <person name="Allen E."/>
            <person name="Gerwick W.H."/>
            <person name="Gerwick L."/>
        </authorList>
    </citation>
    <scope>NUCLEOTIDE SEQUENCE [LARGE SCALE GENOMIC DNA]</scope>
    <source>
        <strain evidence="4">JHB</strain>
    </source>
</reference>
<dbReference type="PANTHER" id="PTHR47485:SF1">
    <property type="entry name" value="THYLAKOID LUMENAL 17.4 KDA PROTEIN, CHLOROPLASTIC"/>
    <property type="match status" value="1"/>
</dbReference>
<sequence>MSQKKPYKKLTITASSTGVETAKAALSKLDFESESNLAKSQRLSDSIVSKFFNFKPIQLDSFKRICQALKLKWIEIAGIAEEKESEVVSKNDSSSSELVEPEKIPLAVTVVDKKPEKVNASIVLTGDIDSAEHLKRIESSLQNSSGETIKISDIKRDSIQLIIEGYQQDIERLVSQFKSGELKELSGFPIQDIEILSTSSEDDQNNELDPKWRLVEEIVSCGAAGRELKGVDLSDVDLSGADLSRADLSGANLSGADLSNANLKGIDLSSANLSDANLSDAQLKGAQLYCADLKGANLRGTDLKGADLSGAELKGADLRGADLRGADLIKDVDLSHANLRDAKLVGANLNDASLDRADLSGADLNSANLSCTNFSRADLSSTNLNGAKFRVASLNRADLSSANLSSADLRSADLSSADLSSADLKGANLNSANFSGTDLSDAKLKGADLTHANLSRAIVDNAQFGNNSGIDESIKSDLIERGAMFEDVPGDSSESVTPS</sequence>